<keyword evidence="1" id="KW-0812">Transmembrane</keyword>
<dbReference type="AlphaFoldDB" id="A0A7X1B3J6"/>
<dbReference type="Proteomes" id="UP000526501">
    <property type="component" value="Unassembled WGS sequence"/>
</dbReference>
<comment type="caution">
    <text evidence="2">The sequence shown here is derived from an EMBL/GenBank/DDBJ whole genome shotgun (WGS) entry which is preliminary data.</text>
</comment>
<keyword evidence="1" id="KW-1133">Transmembrane helix</keyword>
<keyword evidence="3" id="KW-1185">Reference proteome</keyword>
<sequence length="92" mass="9884">MKSGVENRSSHNRINVSLQGVFLLLLAARCHGLDAWIPTLLASIGLAVGFIGCCGHARFVFGQNAFSAKVEAAVFLLTDTVQALDDSARIRR</sequence>
<evidence type="ECO:0000313" key="2">
    <source>
        <dbReference type="EMBL" id="MBC2604764.1"/>
    </source>
</evidence>
<feature type="transmembrane region" description="Helical" evidence="1">
    <location>
        <begin position="42"/>
        <end position="61"/>
    </location>
</feature>
<organism evidence="2 3">
    <name type="scientific">Pelagicoccus albus</name>
    <dbReference type="NCBI Taxonomy" id="415222"/>
    <lineage>
        <taxon>Bacteria</taxon>
        <taxon>Pseudomonadati</taxon>
        <taxon>Verrucomicrobiota</taxon>
        <taxon>Opitutia</taxon>
        <taxon>Puniceicoccales</taxon>
        <taxon>Pelagicoccaceae</taxon>
        <taxon>Pelagicoccus</taxon>
    </lineage>
</organism>
<protein>
    <submittedName>
        <fullName evidence="2">Uncharacterized protein</fullName>
    </submittedName>
</protein>
<keyword evidence="1" id="KW-0472">Membrane</keyword>
<reference evidence="2 3" key="1">
    <citation type="submission" date="2020-07" db="EMBL/GenBank/DDBJ databases">
        <authorList>
            <person name="Feng X."/>
        </authorList>
    </citation>
    <scope>NUCLEOTIDE SEQUENCE [LARGE SCALE GENOMIC DNA]</scope>
    <source>
        <strain evidence="2 3">JCM23202</strain>
    </source>
</reference>
<evidence type="ECO:0000256" key="1">
    <source>
        <dbReference type="SAM" id="Phobius"/>
    </source>
</evidence>
<dbReference type="RefSeq" id="WP_185658651.1">
    <property type="nucleotide sequence ID" value="NZ_CAWPOO010000001.1"/>
</dbReference>
<gene>
    <name evidence="2" type="ORF">H5P27_01705</name>
</gene>
<dbReference type="EMBL" id="JACHVC010000001">
    <property type="protein sequence ID" value="MBC2604764.1"/>
    <property type="molecule type" value="Genomic_DNA"/>
</dbReference>
<accession>A0A7X1B3J6</accession>
<proteinExistence type="predicted"/>
<name>A0A7X1B3J6_9BACT</name>
<evidence type="ECO:0000313" key="3">
    <source>
        <dbReference type="Proteomes" id="UP000526501"/>
    </source>
</evidence>